<name>A0A6A4FGT8_9STRA</name>
<evidence type="ECO:0000313" key="6">
    <source>
        <dbReference type="Proteomes" id="UP000434957"/>
    </source>
</evidence>
<evidence type="ECO:0000313" key="7">
    <source>
        <dbReference type="Proteomes" id="UP000435112"/>
    </source>
</evidence>
<dbReference type="Proteomes" id="UP000429607">
    <property type="component" value="Unassembled WGS sequence"/>
</dbReference>
<feature type="chain" id="PRO_5036167676" evidence="1">
    <location>
        <begin position="17"/>
        <end position="59"/>
    </location>
</feature>
<feature type="signal peptide" evidence="1">
    <location>
        <begin position="1"/>
        <end position="16"/>
    </location>
</feature>
<evidence type="ECO:0000313" key="5">
    <source>
        <dbReference type="Proteomes" id="UP000429607"/>
    </source>
</evidence>
<keyword evidence="1" id="KW-0732">Signal</keyword>
<evidence type="ECO:0000313" key="2">
    <source>
        <dbReference type="EMBL" id="KAE9024335.1"/>
    </source>
</evidence>
<dbReference type="EMBL" id="QXFU01000559">
    <property type="protein sequence ID" value="KAE9029698.1"/>
    <property type="molecule type" value="Genomic_DNA"/>
</dbReference>
<gene>
    <name evidence="2" type="ORF">PR001_g12697</name>
    <name evidence="3" type="ORF">PR002_g10065</name>
    <name evidence="4" type="ORF">PR003_g13611</name>
</gene>
<dbReference type="Proteomes" id="UP000435112">
    <property type="component" value="Unassembled WGS sequence"/>
</dbReference>
<reference evidence="4 6" key="1">
    <citation type="submission" date="2018-08" db="EMBL/GenBank/DDBJ databases">
        <title>Genomic investigation of the strawberry pathogen Phytophthora fragariae indicates pathogenicity is determined by transcriptional variation in three key races.</title>
        <authorList>
            <person name="Adams T.M."/>
            <person name="Armitage A.D."/>
            <person name="Sobczyk M.K."/>
            <person name="Bates H.J."/>
            <person name="Dunwell J.M."/>
            <person name="Nellist C.F."/>
            <person name="Harrison R.J."/>
        </authorList>
    </citation>
    <scope>NUCLEOTIDE SEQUENCE [LARGE SCALE GENOMIC DNA]</scope>
    <source>
        <strain evidence="2 5">SCRP249</strain>
        <strain evidence="3 7">SCRP324</strain>
        <strain evidence="4 6">SCRP333</strain>
    </source>
</reference>
<dbReference type="EMBL" id="QXFT01000865">
    <property type="protein sequence ID" value="KAE9334243.1"/>
    <property type="molecule type" value="Genomic_DNA"/>
</dbReference>
<organism evidence="4 6">
    <name type="scientific">Phytophthora rubi</name>
    <dbReference type="NCBI Taxonomy" id="129364"/>
    <lineage>
        <taxon>Eukaryota</taxon>
        <taxon>Sar</taxon>
        <taxon>Stramenopiles</taxon>
        <taxon>Oomycota</taxon>
        <taxon>Peronosporomycetes</taxon>
        <taxon>Peronosporales</taxon>
        <taxon>Peronosporaceae</taxon>
        <taxon>Phytophthora</taxon>
    </lineage>
</organism>
<evidence type="ECO:0000313" key="3">
    <source>
        <dbReference type="EMBL" id="KAE9029698.1"/>
    </source>
</evidence>
<evidence type="ECO:0000313" key="4">
    <source>
        <dbReference type="EMBL" id="KAE9334243.1"/>
    </source>
</evidence>
<evidence type="ECO:0000256" key="1">
    <source>
        <dbReference type="SAM" id="SignalP"/>
    </source>
</evidence>
<sequence>MTVMIVTCMLSATADSQLQGLLPQMDCTARSAPAPAASWMQVQPCICDVCLRDRIGRSY</sequence>
<dbReference type="AlphaFoldDB" id="A0A6A4FGT8"/>
<protein>
    <submittedName>
        <fullName evidence="4">Uncharacterized protein</fullName>
    </submittedName>
</protein>
<proteinExistence type="predicted"/>
<keyword evidence="6" id="KW-1185">Reference proteome</keyword>
<dbReference type="Proteomes" id="UP000434957">
    <property type="component" value="Unassembled WGS sequence"/>
</dbReference>
<dbReference type="EMBL" id="QXFV01000835">
    <property type="protein sequence ID" value="KAE9024335.1"/>
    <property type="molecule type" value="Genomic_DNA"/>
</dbReference>
<accession>A0A6A4FGT8</accession>
<comment type="caution">
    <text evidence="4">The sequence shown here is derived from an EMBL/GenBank/DDBJ whole genome shotgun (WGS) entry which is preliminary data.</text>
</comment>